<reference evidence="2" key="1">
    <citation type="submission" date="2020-03" db="EMBL/GenBank/DDBJ databases">
        <title>The deep terrestrial virosphere.</title>
        <authorList>
            <person name="Holmfeldt K."/>
            <person name="Nilsson E."/>
            <person name="Simone D."/>
            <person name="Lopez-Fernandez M."/>
            <person name="Wu X."/>
            <person name="de Brujin I."/>
            <person name="Lundin D."/>
            <person name="Andersson A."/>
            <person name="Bertilsson S."/>
            <person name="Dopson M."/>
        </authorList>
    </citation>
    <scope>NUCLEOTIDE SEQUENCE</scope>
    <source>
        <strain evidence="1">MM415A02550</strain>
        <strain evidence="2">MM415B02340</strain>
    </source>
</reference>
<evidence type="ECO:0000313" key="2">
    <source>
        <dbReference type="EMBL" id="QJA84843.1"/>
    </source>
</evidence>
<proteinExistence type="predicted"/>
<dbReference type="EMBL" id="MT141990">
    <property type="protein sequence ID" value="QJA72948.1"/>
    <property type="molecule type" value="Genomic_DNA"/>
</dbReference>
<protein>
    <submittedName>
        <fullName evidence="2">Uncharacterized protein</fullName>
    </submittedName>
</protein>
<gene>
    <name evidence="1" type="ORF">MM415A02550_0008</name>
    <name evidence="2" type="ORF">MM415B02340_0003</name>
</gene>
<sequence length="88" mass="10085">MEAEDTIMSPEQITGWLDGNPVSTLVAKQAELSFKAGQDDIMRLTHPYFQAIATDNYKAGIKEVVEWLERCKKIKVPKYQLKEWGIIE</sequence>
<accession>A0A6M3KRU8</accession>
<organism evidence="2">
    <name type="scientific">viral metagenome</name>
    <dbReference type="NCBI Taxonomy" id="1070528"/>
    <lineage>
        <taxon>unclassified sequences</taxon>
        <taxon>metagenomes</taxon>
        <taxon>organismal metagenomes</taxon>
    </lineage>
</organism>
<dbReference type="AlphaFoldDB" id="A0A6M3KRU8"/>
<evidence type="ECO:0000313" key="1">
    <source>
        <dbReference type="EMBL" id="QJA72948.1"/>
    </source>
</evidence>
<dbReference type="EMBL" id="MT142537">
    <property type="protein sequence ID" value="QJA84843.1"/>
    <property type="molecule type" value="Genomic_DNA"/>
</dbReference>
<name>A0A6M3KRU8_9ZZZZ</name>